<dbReference type="PRINTS" id="PR00722">
    <property type="entry name" value="CHYMOTRYPSIN"/>
</dbReference>
<dbReference type="SUPFAM" id="SSF50494">
    <property type="entry name" value="Trypsin-like serine proteases"/>
    <property type="match status" value="1"/>
</dbReference>
<name>A0A9N9RSG0_9DIPT</name>
<reference evidence="12" key="2">
    <citation type="submission" date="2022-10" db="EMBL/GenBank/DDBJ databases">
        <authorList>
            <consortium name="ENA_rothamsted_submissions"/>
            <consortium name="culmorum"/>
            <person name="King R."/>
        </authorList>
    </citation>
    <scope>NUCLEOTIDE SEQUENCE</scope>
</reference>
<feature type="domain" description="Peptidase S1" evidence="11">
    <location>
        <begin position="256"/>
        <end position="507"/>
    </location>
</feature>
<dbReference type="GO" id="GO:0005576">
    <property type="term" value="C:extracellular region"/>
    <property type="evidence" value="ECO:0007669"/>
    <property type="project" value="UniProtKB-SubCell"/>
</dbReference>
<feature type="signal peptide" evidence="10">
    <location>
        <begin position="1"/>
        <end position="17"/>
    </location>
</feature>
<keyword evidence="5" id="KW-0378">Hydrolase</keyword>
<dbReference type="PANTHER" id="PTHR24260:SF143">
    <property type="entry name" value="SERINE PROTEASE GD-LIKE PROTEIN"/>
    <property type="match status" value="1"/>
</dbReference>
<evidence type="ECO:0000256" key="9">
    <source>
        <dbReference type="ARBA" id="ARBA00024195"/>
    </source>
</evidence>
<organism evidence="12 13">
    <name type="scientific">Chironomus riparius</name>
    <dbReference type="NCBI Taxonomy" id="315576"/>
    <lineage>
        <taxon>Eukaryota</taxon>
        <taxon>Metazoa</taxon>
        <taxon>Ecdysozoa</taxon>
        <taxon>Arthropoda</taxon>
        <taxon>Hexapoda</taxon>
        <taxon>Insecta</taxon>
        <taxon>Pterygota</taxon>
        <taxon>Neoptera</taxon>
        <taxon>Endopterygota</taxon>
        <taxon>Diptera</taxon>
        <taxon>Nematocera</taxon>
        <taxon>Chironomoidea</taxon>
        <taxon>Chironomidae</taxon>
        <taxon>Chironominae</taxon>
        <taxon>Chironomus</taxon>
    </lineage>
</organism>
<dbReference type="EMBL" id="OU895878">
    <property type="protein sequence ID" value="CAG9804120.1"/>
    <property type="molecule type" value="Genomic_DNA"/>
</dbReference>
<evidence type="ECO:0000256" key="6">
    <source>
        <dbReference type="ARBA" id="ARBA00022825"/>
    </source>
</evidence>
<protein>
    <recommendedName>
        <fullName evidence="11">Peptidase S1 domain-containing protein</fullName>
    </recommendedName>
</protein>
<dbReference type="InterPro" id="IPR001314">
    <property type="entry name" value="Peptidase_S1A"/>
</dbReference>
<proteinExistence type="inferred from homology"/>
<feature type="chain" id="PRO_5040368775" description="Peptidase S1 domain-containing protein" evidence="10">
    <location>
        <begin position="18"/>
        <end position="507"/>
    </location>
</feature>
<dbReference type="Gene3D" id="2.40.10.10">
    <property type="entry name" value="Trypsin-like serine proteases"/>
    <property type="match status" value="1"/>
</dbReference>
<dbReference type="GO" id="GO:0004252">
    <property type="term" value="F:serine-type endopeptidase activity"/>
    <property type="evidence" value="ECO:0007669"/>
    <property type="project" value="InterPro"/>
</dbReference>
<keyword evidence="2" id="KW-0964">Secreted</keyword>
<gene>
    <name evidence="12" type="ORF">CHIRRI_LOCUS7013</name>
</gene>
<dbReference type="SMART" id="SM00020">
    <property type="entry name" value="Tryp_SPc"/>
    <property type="match status" value="1"/>
</dbReference>
<keyword evidence="4 10" id="KW-0732">Signal</keyword>
<evidence type="ECO:0000256" key="3">
    <source>
        <dbReference type="ARBA" id="ARBA00022670"/>
    </source>
</evidence>
<dbReference type="Pfam" id="PF16030">
    <property type="entry name" value="GD_N"/>
    <property type="match status" value="1"/>
</dbReference>
<evidence type="ECO:0000256" key="2">
    <source>
        <dbReference type="ARBA" id="ARBA00022525"/>
    </source>
</evidence>
<evidence type="ECO:0000256" key="10">
    <source>
        <dbReference type="SAM" id="SignalP"/>
    </source>
</evidence>
<dbReference type="InterPro" id="IPR001254">
    <property type="entry name" value="Trypsin_dom"/>
</dbReference>
<evidence type="ECO:0000256" key="8">
    <source>
        <dbReference type="ARBA" id="ARBA00023157"/>
    </source>
</evidence>
<dbReference type="InterPro" id="IPR009003">
    <property type="entry name" value="Peptidase_S1_PA"/>
</dbReference>
<evidence type="ECO:0000256" key="7">
    <source>
        <dbReference type="ARBA" id="ARBA00023145"/>
    </source>
</evidence>
<evidence type="ECO:0000256" key="5">
    <source>
        <dbReference type="ARBA" id="ARBA00022801"/>
    </source>
</evidence>
<keyword evidence="13" id="KW-1185">Reference proteome</keyword>
<evidence type="ECO:0000256" key="1">
    <source>
        <dbReference type="ARBA" id="ARBA00004613"/>
    </source>
</evidence>
<keyword evidence="7" id="KW-0865">Zymogen</keyword>
<dbReference type="GO" id="GO:0006508">
    <property type="term" value="P:proteolysis"/>
    <property type="evidence" value="ECO:0007669"/>
    <property type="project" value="UniProtKB-KW"/>
</dbReference>
<dbReference type="PANTHER" id="PTHR24260">
    <property type="match status" value="1"/>
</dbReference>
<reference evidence="12" key="1">
    <citation type="submission" date="2022-01" db="EMBL/GenBank/DDBJ databases">
        <authorList>
            <person name="King R."/>
        </authorList>
    </citation>
    <scope>NUCLEOTIDE SEQUENCE</scope>
</reference>
<comment type="subcellular location">
    <subcellularLocation>
        <location evidence="1">Secreted</location>
    </subcellularLocation>
</comment>
<dbReference type="Proteomes" id="UP001153620">
    <property type="component" value="Chromosome 2"/>
</dbReference>
<sequence length="507" mass="56410">MEIKIFLTLLFPAVIVAQAPCSSYWQYVRGPGKIEGLLTITPNNGYSEHKLKLTLSVGARLPGTYVGDVSLVKDKQSALNDISRGYSIQYRVRFPITSPLPKLVSVVYNNQQICTGPKGYGTTINLEHGLSNHAAPQTVQYPQSNPVPHIESRFQDDPQPNAQNYNQNYQQTYQNQYSQKPSFENVLNTLATNPPIRTTLAQRIVPTRAPAQAPIRAAPPQQQYNKQTYSKQNEYIDSNNQCGIPLQNLPESTGLVINGKPALKGQFPWLAAYFHNGVRENGFICGGSLVSSKAVLTAAHCIHNKHDTPKKAEEALFYIGKHLINTFANEKDFVVAPVTSFVIHPEWNAYSGTYDADIAIALLSRTIQFTSFIKPICLWTYTDNYYDIVNKFGVIAGFGKTESSVSTSDKPYWTALPVVDEGTCLRSHNDFTRITSKRTFCVGSRDGRGPCNGDSGGGLIVRQNGRWYLRGIVSASLFDRELYSCDTNNFAVFTDVAAFKDWIQSYI</sequence>
<evidence type="ECO:0000313" key="13">
    <source>
        <dbReference type="Proteomes" id="UP001153620"/>
    </source>
</evidence>
<comment type="similarity">
    <text evidence="9">Belongs to the peptidase S1 family. CLIP subfamily.</text>
</comment>
<dbReference type="CDD" id="cd00190">
    <property type="entry name" value="Tryp_SPc"/>
    <property type="match status" value="1"/>
</dbReference>
<keyword evidence="6" id="KW-0720">Serine protease</keyword>
<keyword evidence="8" id="KW-1015">Disulfide bond</keyword>
<dbReference type="OrthoDB" id="238681at2759"/>
<evidence type="ECO:0000256" key="4">
    <source>
        <dbReference type="ARBA" id="ARBA00022729"/>
    </source>
</evidence>
<evidence type="ECO:0000259" key="11">
    <source>
        <dbReference type="PROSITE" id="PS50240"/>
    </source>
</evidence>
<dbReference type="InterPro" id="IPR051333">
    <property type="entry name" value="CLIP_Serine_Protease"/>
</dbReference>
<dbReference type="PROSITE" id="PS50240">
    <property type="entry name" value="TRYPSIN_DOM"/>
    <property type="match status" value="1"/>
</dbReference>
<dbReference type="InterPro" id="IPR031986">
    <property type="entry name" value="GD_N"/>
</dbReference>
<accession>A0A9N9RSG0</accession>
<dbReference type="InterPro" id="IPR043504">
    <property type="entry name" value="Peptidase_S1_PA_chymotrypsin"/>
</dbReference>
<evidence type="ECO:0000313" key="12">
    <source>
        <dbReference type="EMBL" id="CAG9804120.1"/>
    </source>
</evidence>
<dbReference type="Pfam" id="PF00089">
    <property type="entry name" value="Trypsin"/>
    <property type="match status" value="1"/>
</dbReference>
<dbReference type="InterPro" id="IPR018114">
    <property type="entry name" value="TRYPSIN_HIS"/>
</dbReference>
<dbReference type="AlphaFoldDB" id="A0A9N9RSG0"/>
<dbReference type="FunFam" id="2.40.10.10:FF:000146">
    <property type="entry name" value="Serine protease 53"/>
    <property type="match status" value="1"/>
</dbReference>
<dbReference type="PROSITE" id="PS00134">
    <property type="entry name" value="TRYPSIN_HIS"/>
    <property type="match status" value="1"/>
</dbReference>
<keyword evidence="3" id="KW-0645">Protease</keyword>